<keyword evidence="2" id="KW-0719">Serine esterase</keyword>
<keyword evidence="4 8" id="KW-0732">Signal</keyword>
<evidence type="ECO:0000256" key="4">
    <source>
        <dbReference type="ARBA" id="ARBA00022729"/>
    </source>
</evidence>
<dbReference type="PANTHER" id="PTHR33938">
    <property type="entry name" value="FERULOYL ESTERASE B-RELATED"/>
    <property type="match status" value="1"/>
</dbReference>
<reference evidence="9 10" key="1">
    <citation type="submission" date="2024-01" db="EMBL/GenBank/DDBJ databases">
        <authorList>
            <person name="Allen C."/>
            <person name="Tagirdzhanova G."/>
        </authorList>
    </citation>
    <scope>NUCLEOTIDE SEQUENCE [LARGE SCALE GENOMIC DNA]</scope>
</reference>
<comment type="similarity">
    <text evidence="1 8">Belongs to the tannase family.</text>
</comment>
<dbReference type="InterPro" id="IPR029058">
    <property type="entry name" value="AB_hydrolase_fold"/>
</dbReference>
<keyword evidence="7" id="KW-1015">Disulfide bond</keyword>
<keyword evidence="3" id="KW-0479">Metal-binding</keyword>
<evidence type="ECO:0000256" key="1">
    <source>
        <dbReference type="ARBA" id="ARBA00006249"/>
    </source>
</evidence>
<dbReference type="SUPFAM" id="SSF53474">
    <property type="entry name" value="alpha/beta-Hydrolases"/>
    <property type="match status" value="1"/>
</dbReference>
<organism evidence="9 10">
    <name type="scientific">Sporothrix eucalyptigena</name>
    <dbReference type="NCBI Taxonomy" id="1812306"/>
    <lineage>
        <taxon>Eukaryota</taxon>
        <taxon>Fungi</taxon>
        <taxon>Dikarya</taxon>
        <taxon>Ascomycota</taxon>
        <taxon>Pezizomycotina</taxon>
        <taxon>Sordariomycetes</taxon>
        <taxon>Sordariomycetidae</taxon>
        <taxon>Ophiostomatales</taxon>
        <taxon>Ophiostomataceae</taxon>
        <taxon>Sporothrix</taxon>
    </lineage>
</organism>
<dbReference type="Pfam" id="PF07519">
    <property type="entry name" value="Tannase"/>
    <property type="match status" value="1"/>
</dbReference>
<evidence type="ECO:0000256" key="3">
    <source>
        <dbReference type="ARBA" id="ARBA00022723"/>
    </source>
</evidence>
<keyword evidence="10" id="KW-1185">Reference proteome</keyword>
<feature type="signal peptide" evidence="8">
    <location>
        <begin position="1"/>
        <end position="25"/>
    </location>
</feature>
<dbReference type="InterPro" id="IPR011118">
    <property type="entry name" value="Tannase/feruloyl_esterase"/>
</dbReference>
<dbReference type="EC" id="3.1.1.-" evidence="8"/>
<protein>
    <recommendedName>
        <fullName evidence="8">Carboxylic ester hydrolase</fullName>
        <ecNumber evidence="8">3.1.1.-</ecNumber>
    </recommendedName>
</protein>
<keyword evidence="6" id="KW-0106">Calcium</keyword>
<evidence type="ECO:0000313" key="9">
    <source>
        <dbReference type="EMBL" id="CAK7220055.1"/>
    </source>
</evidence>
<name>A0ABP0BLU7_9PEZI</name>
<dbReference type="EMBL" id="CAWUHD010000034">
    <property type="protein sequence ID" value="CAK7220055.1"/>
    <property type="molecule type" value="Genomic_DNA"/>
</dbReference>
<dbReference type="PANTHER" id="PTHR33938:SF16">
    <property type="entry name" value="CARBOXYLIC ESTER HYDROLASE"/>
    <property type="match status" value="1"/>
</dbReference>
<evidence type="ECO:0000313" key="10">
    <source>
        <dbReference type="Proteomes" id="UP001642482"/>
    </source>
</evidence>
<evidence type="ECO:0000256" key="2">
    <source>
        <dbReference type="ARBA" id="ARBA00022487"/>
    </source>
</evidence>
<comment type="caution">
    <text evidence="9">The sequence shown here is derived from an EMBL/GenBank/DDBJ whole genome shotgun (WGS) entry which is preliminary data.</text>
</comment>
<proteinExistence type="inferred from homology"/>
<sequence>MPTASKPRVVTTAAAVMSAIGAVSATASLNDICSNAYAAAALPLDAVQGITINTTSVTTQLVTNFTAESIFYPTSTFDYCNLTFAYSHNGIEGDLVHVQYWLPAPGQFQNRYVSTGGGGWAINSGSSSIPTGIIAGGVGGMTDGGFGSFDDQFSGVALLENGTVNWQATYMFGYQAHHELATLGKQLTRNLYNVSDSTKLYAYYQGCSEGGREGWSQVQRYPDQFDGIAVGAPAFRWAQQQVNHLTGNVIQQTQNYYPSSCELEAIMNLTIASCDPLDGRTDGIVSRSDLCLNNLDLNGMVGTAYSCPATAASYGSSATPAQEGNITAEAITQMRAYWEGLHDSDGNLVYFSYQPGSTFTDLQTAYNTADDSWELSVSGLGGIWVGLFIDKLQETNLPNLDNVTYDTLKEWMVYSMATYGDILQTTYPDLTDFKAAGGKVIHFHGEQDFSIPTASSVRYWESVRSVTFAGQSRKQSTAAMDDFYRLYLVPGAGHCDVNSYQPGGPWPQTSLQTVIDWVENGVVPDTLAGTGDIDTLCRWPLRPQWTNNGANMTCIESDSSVASFTYDLSAFRLPVY</sequence>
<evidence type="ECO:0000256" key="7">
    <source>
        <dbReference type="ARBA" id="ARBA00023157"/>
    </source>
</evidence>
<feature type="chain" id="PRO_5044999148" description="Carboxylic ester hydrolase" evidence="8">
    <location>
        <begin position="26"/>
        <end position="576"/>
    </location>
</feature>
<evidence type="ECO:0000256" key="6">
    <source>
        <dbReference type="ARBA" id="ARBA00022837"/>
    </source>
</evidence>
<gene>
    <name evidence="9" type="ORF">SEUCBS140593_004104</name>
</gene>
<evidence type="ECO:0000256" key="8">
    <source>
        <dbReference type="RuleBase" id="RU361238"/>
    </source>
</evidence>
<evidence type="ECO:0000256" key="5">
    <source>
        <dbReference type="ARBA" id="ARBA00022801"/>
    </source>
</evidence>
<dbReference type="Proteomes" id="UP001642482">
    <property type="component" value="Unassembled WGS sequence"/>
</dbReference>
<accession>A0ABP0BLU7</accession>
<keyword evidence="5 8" id="KW-0378">Hydrolase</keyword>